<proteinExistence type="predicted"/>
<dbReference type="OrthoDB" id="406505at2759"/>
<dbReference type="SUPFAM" id="SSF50685">
    <property type="entry name" value="Barwin-like endoglucanases"/>
    <property type="match status" value="1"/>
</dbReference>
<accession>A0A9N7NW25</accession>
<dbReference type="EMBL" id="CACSLK010030184">
    <property type="protein sequence ID" value="CAA0837300.1"/>
    <property type="molecule type" value="Genomic_DNA"/>
</dbReference>
<keyword evidence="7" id="KW-1185">Reference proteome</keyword>
<dbReference type="GO" id="GO:0009627">
    <property type="term" value="P:systemic acquired resistance"/>
    <property type="evidence" value="ECO:0007669"/>
    <property type="project" value="InterPro"/>
</dbReference>
<protein>
    <submittedName>
        <fullName evidence="6">EG45-like domain containing protein 1</fullName>
    </submittedName>
</protein>
<feature type="signal peptide" evidence="4">
    <location>
        <begin position="1"/>
        <end position="22"/>
    </location>
</feature>
<evidence type="ECO:0000259" key="5">
    <source>
        <dbReference type="PROSITE" id="PS50842"/>
    </source>
</evidence>
<dbReference type="InterPro" id="IPR007112">
    <property type="entry name" value="Expansin/allergen_DPBB_dom"/>
</dbReference>
<dbReference type="Proteomes" id="UP001153555">
    <property type="component" value="Unassembled WGS sequence"/>
</dbReference>
<organism evidence="6 7">
    <name type="scientific">Striga hermonthica</name>
    <name type="common">Purple witchweed</name>
    <name type="synonym">Buchnera hermonthica</name>
    <dbReference type="NCBI Taxonomy" id="68872"/>
    <lineage>
        <taxon>Eukaryota</taxon>
        <taxon>Viridiplantae</taxon>
        <taxon>Streptophyta</taxon>
        <taxon>Embryophyta</taxon>
        <taxon>Tracheophyta</taxon>
        <taxon>Spermatophyta</taxon>
        <taxon>Magnoliopsida</taxon>
        <taxon>eudicotyledons</taxon>
        <taxon>Gunneridae</taxon>
        <taxon>Pentapetalae</taxon>
        <taxon>asterids</taxon>
        <taxon>lamiids</taxon>
        <taxon>Lamiales</taxon>
        <taxon>Orobanchaceae</taxon>
        <taxon>Buchnereae</taxon>
        <taxon>Striga</taxon>
    </lineage>
</organism>
<evidence type="ECO:0000256" key="2">
    <source>
        <dbReference type="ARBA" id="ARBA00022525"/>
    </source>
</evidence>
<comment type="caution">
    <text evidence="6">The sequence shown here is derived from an EMBL/GenBank/DDBJ whole genome shotgun (WGS) entry which is preliminary data.</text>
</comment>
<dbReference type="InterPro" id="IPR009009">
    <property type="entry name" value="RlpA-like_DPBB"/>
</dbReference>
<dbReference type="PANTHER" id="PTHR47295:SF14">
    <property type="entry name" value="OS06G0688300 PROTEIN"/>
    <property type="match status" value="1"/>
</dbReference>
<dbReference type="InterPro" id="IPR044206">
    <property type="entry name" value="EGC1/2"/>
</dbReference>
<dbReference type="SMART" id="SM00837">
    <property type="entry name" value="DPBB_1"/>
    <property type="match status" value="1"/>
</dbReference>
<evidence type="ECO:0000256" key="1">
    <source>
        <dbReference type="ARBA" id="ARBA00004613"/>
    </source>
</evidence>
<evidence type="ECO:0000313" key="6">
    <source>
        <dbReference type="EMBL" id="CAA0837300.1"/>
    </source>
</evidence>
<dbReference type="FunFam" id="2.40.40.10:FF:000005">
    <property type="entry name" value="Barwin-related endoglucanase"/>
    <property type="match status" value="1"/>
</dbReference>
<dbReference type="PANTHER" id="PTHR47295">
    <property type="entry name" value="EG45-LIKE DOMAIN CONTAINING PROTEIN 1-RELATED"/>
    <property type="match status" value="1"/>
</dbReference>
<evidence type="ECO:0000256" key="3">
    <source>
        <dbReference type="ARBA" id="ARBA00022729"/>
    </source>
</evidence>
<evidence type="ECO:0000256" key="4">
    <source>
        <dbReference type="SAM" id="SignalP"/>
    </source>
</evidence>
<feature type="domain" description="Expansin-like EG45" evidence="5">
    <location>
        <begin position="25"/>
        <end position="129"/>
    </location>
</feature>
<dbReference type="InterPro" id="IPR036908">
    <property type="entry name" value="RlpA-like_sf"/>
</dbReference>
<reference evidence="6" key="1">
    <citation type="submission" date="2019-12" db="EMBL/GenBank/DDBJ databases">
        <authorList>
            <person name="Scholes J."/>
        </authorList>
    </citation>
    <scope>NUCLEOTIDE SEQUENCE</scope>
</reference>
<name>A0A9N7NW25_STRHE</name>
<gene>
    <name evidence="6" type="ORF">SHERM_04286</name>
</gene>
<dbReference type="PROSITE" id="PS50842">
    <property type="entry name" value="EXPANSIN_EG45"/>
    <property type="match status" value="1"/>
</dbReference>
<feature type="chain" id="PRO_5040150077" evidence="4">
    <location>
        <begin position="23"/>
        <end position="129"/>
    </location>
</feature>
<dbReference type="AlphaFoldDB" id="A0A9N7NW25"/>
<evidence type="ECO:0000313" key="7">
    <source>
        <dbReference type="Proteomes" id="UP001153555"/>
    </source>
</evidence>
<dbReference type="Gene3D" id="2.40.40.10">
    <property type="entry name" value="RlpA-like domain"/>
    <property type="match status" value="1"/>
</dbReference>
<comment type="subcellular location">
    <subcellularLocation>
        <location evidence="1">Secreted</location>
    </subcellularLocation>
</comment>
<dbReference type="CDD" id="cd22269">
    <property type="entry name" value="DPBB_EG45-like"/>
    <property type="match status" value="1"/>
</dbReference>
<dbReference type="GO" id="GO:0048046">
    <property type="term" value="C:apoplast"/>
    <property type="evidence" value="ECO:0007669"/>
    <property type="project" value="InterPro"/>
</dbReference>
<keyword evidence="2" id="KW-0964">Secreted</keyword>
<sequence length="129" mass="13853">MAIERVLILALIGTCLISMASAIPGQATFYTPPYVPSACYGFTEQGTLIAAANPTIYANGAACGRRYRIRCTGRTNLGVLQPCTNREIIVRVVDLCPGCAADQFDLSREAFAMIANPDAGRIFIDYAQV</sequence>
<keyword evidence="3 4" id="KW-0732">Signal</keyword>
<dbReference type="Pfam" id="PF03330">
    <property type="entry name" value="DPBB_1"/>
    <property type="match status" value="1"/>
</dbReference>